<proteinExistence type="predicted"/>
<dbReference type="EMBL" id="DS568403">
    <property type="status" value="NOT_ANNOTATED_CDS"/>
    <property type="molecule type" value="Genomic_DNA"/>
</dbReference>
<dbReference type="Proteomes" id="UP000005238">
    <property type="component" value="Unassembled WGS sequence"/>
</dbReference>
<evidence type="ECO:0000313" key="2">
    <source>
        <dbReference type="EnsemblProtists" id="Phyra87823"/>
    </source>
</evidence>
<evidence type="ECO:0000256" key="1">
    <source>
        <dbReference type="SAM" id="MobiDB-lite"/>
    </source>
</evidence>
<dbReference type="EnsemblProtists" id="Phyra87823">
    <property type="protein sequence ID" value="Phyra87823"/>
    <property type="gene ID" value="Phyra87823"/>
</dbReference>
<keyword evidence="3" id="KW-1185">Reference proteome</keyword>
<sequence>MAQGPPLDMGGGGPGPPDDALPRSDPRGGPSMEEPTGCGSTSTAGAAVALSDSEDEEEAMERADDAPYAYDATMTGECMEIAAAQGSTLEIARPPGPVEAVKATNMDVDSEVDSTLSGCVGSSPSSQPESEAVRHTNAIKRSIYTLMMTNLARDVECGIVDPTRKLARLYPEHPPSSDQVAATTSLFAHYAQERARSVNTHIPSEFWAGTEVLRAMAQYLREPLFVFDVDAKNDAHVQRYYYKNYSLAYGGDHESGCGGVMYDLTAKDMLKHYTRLHILPVMLVIKRHEGHFYGVHHREISTRWLAEEDREFADANCSSHAWHANVVAHIDYSAGRIHAVDPKMIT</sequence>
<dbReference type="eggNOG" id="ENOG502SUK4">
    <property type="taxonomic scope" value="Eukaryota"/>
</dbReference>
<feature type="compositionally biased region" description="Polar residues" evidence="1">
    <location>
        <begin position="113"/>
        <end position="129"/>
    </location>
</feature>
<organism evidence="2 3">
    <name type="scientific">Phytophthora ramorum</name>
    <name type="common">Sudden oak death agent</name>
    <dbReference type="NCBI Taxonomy" id="164328"/>
    <lineage>
        <taxon>Eukaryota</taxon>
        <taxon>Sar</taxon>
        <taxon>Stramenopiles</taxon>
        <taxon>Oomycota</taxon>
        <taxon>Peronosporomycetes</taxon>
        <taxon>Peronosporales</taxon>
        <taxon>Peronosporaceae</taxon>
        <taxon>Phytophthora</taxon>
    </lineage>
</organism>
<dbReference type="InParanoid" id="H3HAA6"/>
<reference evidence="3" key="1">
    <citation type="journal article" date="2006" name="Science">
        <title>Phytophthora genome sequences uncover evolutionary origins and mechanisms of pathogenesis.</title>
        <authorList>
            <person name="Tyler B.M."/>
            <person name="Tripathy S."/>
            <person name="Zhang X."/>
            <person name="Dehal P."/>
            <person name="Jiang R.H."/>
            <person name="Aerts A."/>
            <person name="Arredondo F.D."/>
            <person name="Baxter L."/>
            <person name="Bensasson D."/>
            <person name="Beynon J.L."/>
            <person name="Chapman J."/>
            <person name="Damasceno C.M."/>
            <person name="Dorrance A.E."/>
            <person name="Dou D."/>
            <person name="Dickerman A.W."/>
            <person name="Dubchak I.L."/>
            <person name="Garbelotto M."/>
            <person name="Gijzen M."/>
            <person name="Gordon S.G."/>
            <person name="Govers F."/>
            <person name="Grunwald N.J."/>
            <person name="Huang W."/>
            <person name="Ivors K.L."/>
            <person name="Jones R.W."/>
            <person name="Kamoun S."/>
            <person name="Krampis K."/>
            <person name="Lamour K.H."/>
            <person name="Lee M.K."/>
            <person name="McDonald W.H."/>
            <person name="Medina M."/>
            <person name="Meijer H.J."/>
            <person name="Nordberg E.K."/>
            <person name="Maclean D.J."/>
            <person name="Ospina-Giraldo M.D."/>
            <person name="Morris P.F."/>
            <person name="Phuntumart V."/>
            <person name="Putnam N.H."/>
            <person name="Rash S."/>
            <person name="Rose J.K."/>
            <person name="Sakihama Y."/>
            <person name="Salamov A.A."/>
            <person name="Savidor A."/>
            <person name="Scheuring C.F."/>
            <person name="Smith B.M."/>
            <person name="Sobral B.W."/>
            <person name="Terry A."/>
            <person name="Torto-Alalibo T.A."/>
            <person name="Win J."/>
            <person name="Xu Z."/>
            <person name="Zhang H."/>
            <person name="Grigoriev I.V."/>
            <person name="Rokhsar D.S."/>
            <person name="Boore J.L."/>
        </authorList>
    </citation>
    <scope>NUCLEOTIDE SEQUENCE [LARGE SCALE GENOMIC DNA]</scope>
    <source>
        <strain evidence="3">Pr102</strain>
    </source>
</reference>
<protein>
    <submittedName>
        <fullName evidence="2">Uncharacterized protein</fullName>
    </submittedName>
</protein>
<accession>H3HAA6</accession>
<dbReference type="HOGENOM" id="CLU_802864_0_0_1"/>
<reference evidence="2" key="2">
    <citation type="submission" date="2015-06" db="UniProtKB">
        <authorList>
            <consortium name="EnsemblProtists"/>
        </authorList>
    </citation>
    <scope>IDENTIFICATION</scope>
    <source>
        <strain evidence="2">Pr102</strain>
    </source>
</reference>
<dbReference type="VEuPathDB" id="FungiDB:KRP22_12663"/>
<dbReference type="VEuPathDB" id="FungiDB:KRP23_8105"/>
<evidence type="ECO:0000313" key="3">
    <source>
        <dbReference type="Proteomes" id="UP000005238"/>
    </source>
</evidence>
<name>H3HAA6_PHYRM</name>
<dbReference type="AlphaFoldDB" id="H3HAA6"/>
<feature type="region of interest" description="Disordered" evidence="1">
    <location>
        <begin position="1"/>
        <end position="62"/>
    </location>
</feature>
<feature type="region of interest" description="Disordered" evidence="1">
    <location>
        <begin position="112"/>
        <end position="134"/>
    </location>
</feature>